<gene>
    <name evidence="1" type="ORF">NCTC10698_03895</name>
</gene>
<dbReference type="Proteomes" id="UP000255070">
    <property type="component" value="Unassembled WGS sequence"/>
</dbReference>
<reference evidence="1 2" key="1">
    <citation type="submission" date="2018-06" db="EMBL/GenBank/DDBJ databases">
        <authorList>
            <consortium name="Pathogen Informatics"/>
            <person name="Doyle S."/>
        </authorList>
    </citation>
    <scope>NUCLEOTIDE SEQUENCE [LARGE SCALE GENOMIC DNA]</scope>
    <source>
        <strain evidence="1 2">NCTC10698</strain>
    </source>
</reference>
<keyword evidence="2" id="KW-1185">Reference proteome</keyword>
<dbReference type="EMBL" id="UFXL01000001">
    <property type="protein sequence ID" value="SUY78966.1"/>
    <property type="molecule type" value="Genomic_DNA"/>
</dbReference>
<organism evidence="1 2">
    <name type="scientific">Comamonas testosteroni</name>
    <name type="common">Pseudomonas testosteroni</name>
    <dbReference type="NCBI Taxonomy" id="285"/>
    <lineage>
        <taxon>Bacteria</taxon>
        <taxon>Pseudomonadati</taxon>
        <taxon>Pseudomonadota</taxon>
        <taxon>Betaproteobacteria</taxon>
        <taxon>Burkholderiales</taxon>
        <taxon>Comamonadaceae</taxon>
        <taxon>Comamonas</taxon>
    </lineage>
</organism>
<sequence>MRHQAQKQKLLALAVHIFQIQKTLKFMYIIR</sequence>
<accession>A0A8B4S7T5</accession>
<evidence type="ECO:0000313" key="1">
    <source>
        <dbReference type="EMBL" id="SUY78966.1"/>
    </source>
</evidence>
<protein>
    <submittedName>
        <fullName evidence="1">Uncharacterized protein</fullName>
    </submittedName>
</protein>
<proteinExistence type="predicted"/>
<name>A0A8B4S7T5_COMTE</name>
<comment type="caution">
    <text evidence="1">The sequence shown here is derived from an EMBL/GenBank/DDBJ whole genome shotgun (WGS) entry which is preliminary data.</text>
</comment>
<dbReference type="AlphaFoldDB" id="A0A8B4S7T5"/>
<evidence type="ECO:0000313" key="2">
    <source>
        <dbReference type="Proteomes" id="UP000255070"/>
    </source>
</evidence>